<keyword evidence="2" id="KW-1185">Reference proteome</keyword>
<evidence type="ECO:0000313" key="1">
    <source>
        <dbReference type="EMBL" id="CAG34837.1"/>
    </source>
</evidence>
<proteinExistence type="predicted"/>
<dbReference type="EMBL" id="CR522870">
    <property type="protein sequence ID" value="CAG34837.1"/>
    <property type="molecule type" value="Genomic_DNA"/>
</dbReference>
<dbReference type="PANTHER" id="PTHR32432">
    <property type="entry name" value="CELL DIVISION PROTEIN FTSA-RELATED"/>
    <property type="match status" value="1"/>
</dbReference>
<dbReference type="Proteomes" id="UP000000602">
    <property type="component" value="Chromosome"/>
</dbReference>
<protein>
    <submittedName>
        <fullName evidence="1">Related to fimbrial assembly protein PilM</fullName>
    </submittedName>
</protein>
<gene>
    <name evidence="1" type="ordered locus">DP0108</name>
</gene>
<dbReference type="InterPro" id="IPR005883">
    <property type="entry name" value="PilM"/>
</dbReference>
<name>Q6AS38_DESPS</name>
<organism evidence="1 2">
    <name type="scientific">Desulfotalea psychrophila (strain LSv54 / DSM 12343)</name>
    <dbReference type="NCBI Taxonomy" id="177439"/>
    <lineage>
        <taxon>Bacteria</taxon>
        <taxon>Pseudomonadati</taxon>
        <taxon>Thermodesulfobacteriota</taxon>
        <taxon>Desulfobulbia</taxon>
        <taxon>Desulfobulbales</taxon>
        <taxon>Desulfocapsaceae</taxon>
        <taxon>Desulfotalea</taxon>
    </lineage>
</organism>
<dbReference type="SUPFAM" id="SSF53067">
    <property type="entry name" value="Actin-like ATPase domain"/>
    <property type="match status" value="2"/>
</dbReference>
<dbReference type="InterPro" id="IPR043129">
    <property type="entry name" value="ATPase_NBD"/>
</dbReference>
<dbReference type="Gene3D" id="3.30.420.40">
    <property type="match status" value="2"/>
</dbReference>
<reference evidence="2" key="1">
    <citation type="journal article" date="2004" name="Environ. Microbiol.">
        <title>The genome of Desulfotalea psychrophila, a sulfate-reducing bacterium from permanently cold Arctic sediments.</title>
        <authorList>
            <person name="Rabus R."/>
            <person name="Ruepp A."/>
            <person name="Frickey T."/>
            <person name="Rattei T."/>
            <person name="Fartmann B."/>
            <person name="Stark M."/>
            <person name="Bauer M."/>
            <person name="Zibat A."/>
            <person name="Lombardot T."/>
            <person name="Becker I."/>
            <person name="Amann J."/>
            <person name="Gellner K."/>
            <person name="Teeling H."/>
            <person name="Leuschner W.D."/>
            <person name="Gloeckner F.-O."/>
            <person name="Lupas A.N."/>
            <person name="Amann R."/>
            <person name="Klenk H.-P."/>
        </authorList>
    </citation>
    <scope>NUCLEOTIDE SEQUENCE [LARGE SCALE GENOMIC DNA]</scope>
    <source>
        <strain evidence="2">DSM 12343 / LSv54</strain>
    </source>
</reference>
<dbReference type="CDD" id="cd24049">
    <property type="entry name" value="ASKHA_NBD_PilM"/>
    <property type="match status" value="1"/>
</dbReference>
<dbReference type="NCBIfam" id="TIGR01175">
    <property type="entry name" value="pilM"/>
    <property type="match status" value="1"/>
</dbReference>
<dbReference type="HOGENOM" id="CLU_050686_0_2_7"/>
<accession>Q6AS38</accession>
<dbReference type="eggNOG" id="COG4972">
    <property type="taxonomic scope" value="Bacteria"/>
</dbReference>
<sequence>MIMQIPFLSRNKLVVGIDIGSHSVKICQLKKNGSRYSLLSLGTALLPEGAVDDGILNEPSLVGEIVKNLLQNLRIRNKKIGFSISGYSVIVKKIVLDAMEDALLEEHILAEAEQYIPFDQDDVYLDFQDLKTNTDPQDRTDIMLVAAKKEVVQDYLFMFEEQGLTPVLVDVDGFAFENAFEHAHPNEKDVALVNIGATTMNINLISNGISVVARDIALGSQQLTEKIQDNLGIEFKEAEDIKLGISPAGKSQEQIREIFNSTCSYWVLEIKKSIDLYHANHQDRPLQKIVLAGGGAKVSGFADFLSQETGIDVKIFSPFKGIDIDEKNIDPDYLASIGPEMAIATGIALRESVI</sequence>
<dbReference type="PIRSF" id="PIRSF019169">
    <property type="entry name" value="PilM"/>
    <property type="match status" value="1"/>
</dbReference>
<evidence type="ECO:0000313" key="2">
    <source>
        <dbReference type="Proteomes" id="UP000000602"/>
    </source>
</evidence>
<dbReference type="Gene3D" id="3.30.1490.300">
    <property type="match status" value="1"/>
</dbReference>
<dbReference type="Pfam" id="PF11104">
    <property type="entry name" value="PilM_2"/>
    <property type="match status" value="1"/>
</dbReference>
<dbReference type="InterPro" id="IPR050696">
    <property type="entry name" value="FtsA/MreB"/>
</dbReference>
<dbReference type="AlphaFoldDB" id="Q6AS38"/>
<dbReference type="PANTHER" id="PTHR32432:SF3">
    <property type="entry name" value="ETHANOLAMINE UTILIZATION PROTEIN EUTJ"/>
    <property type="match status" value="1"/>
</dbReference>
<dbReference type="STRING" id="177439.DP0108"/>
<dbReference type="KEGG" id="dps:DP0108"/>